<dbReference type="Gene3D" id="3.40.190.10">
    <property type="entry name" value="Periplasmic binding protein-like II"/>
    <property type="match status" value="1"/>
</dbReference>
<evidence type="ECO:0000259" key="4">
    <source>
        <dbReference type="Pfam" id="PF00496"/>
    </source>
</evidence>
<keyword evidence="3" id="KW-0732">Signal</keyword>
<reference evidence="5 6" key="1">
    <citation type="submission" date="2018-06" db="EMBL/GenBank/DDBJ databases">
        <authorList>
            <consortium name="Pathogen Informatics"/>
            <person name="Doyle S."/>
        </authorList>
    </citation>
    <scope>NUCLEOTIDE SEQUENCE [LARGE SCALE GENOMIC DNA]</scope>
    <source>
        <strain evidence="5 6">NCTC12112</strain>
    </source>
</reference>
<dbReference type="GO" id="GO:0043190">
    <property type="term" value="C:ATP-binding cassette (ABC) transporter complex"/>
    <property type="evidence" value="ECO:0007669"/>
    <property type="project" value="InterPro"/>
</dbReference>
<sequence length="516" mass="57936">MNKKILKTLGLILTILVLVGFGKTVAAEKKTGNDTALKETLVIAQKSDAKTLDPQKSIDTVSNKVMQMMFDTLTSMDENLNIEPGLAEKWERVDDYSMIFHLRKGVKFHNGDTMTAEDVKYSLDRAIASPQASYLFNPIKEVAIIDENTVKVTTKEPFGPLLKHLSTTNGSIINKRAAVEAGDDVFKNPVGTGQHKFKEWITGDRIVLESFPESWKGESKIKNVVFKNIPEVSNRMISLETGEIDVAFDIGIMDREAVMNHKKLELVEVEAPSSLYLAFDQTNPLFVDIRVRQAIAYAVDNRVLAEAVFRGAAVPANSTLPTVVAGYNPDSNIYEVNIEKAKELLKEAGYPDGFNIKLWVNDESTRVDMCVIIQDQLKAVGINVEIEVFEWGTYLSKTLEQNKQLYLFSWNVSSGDADAALYPMFHSSQRNGSANRSNYVSKEADELLDKARNSVNEDERNLIYKEVQDILQRDLPHYTLVFPKLNLGMNKNVKGLLMKKTGYIDITNTYITKDNK</sequence>
<evidence type="ECO:0000313" key="6">
    <source>
        <dbReference type="Proteomes" id="UP000249008"/>
    </source>
</evidence>
<evidence type="ECO:0000256" key="3">
    <source>
        <dbReference type="ARBA" id="ARBA00022729"/>
    </source>
</evidence>
<dbReference type="EMBL" id="LS483487">
    <property type="protein sequence ID" value="SQJ06796.1"/>
    <property type="molecule type" value="Genomic_DNA"/>
</dbReference>
<dbReference type="PROSITE" id="PS01040">
    <property type="entry name" value="SBP_BACTERIAL_5"/>
    <property type="match status" value="1"/>
</dbReference>
<protein>
    <submittedName>
        <fullName evidence="5">Glutathione-binding protein gsiB</fullName>
    </submittedName>
</protein>
<dbReference type="PANTHER" id="PTHR30290">
    <property type="entry name" value="PERIPLASMIC BINDING COMPONENT OF ABC TRANSPORTER"/>
    <property type="match status" value="1"/>
</dbReference>
<dbReference type="InterPro" id="IPR030678">
    <property type="entry name" value="Peptide/Ni-bd"/>
</dbReference>
<evidence type="ECO:0000313" key="5">
    <source>
        <dbReference type="EMBL" id="SQJ06796.1"/>
    </source>
</evidence>
<organism evidence="5 6">
    <name type="scientific">Fusobacterium ulcerans</name>
    <dbReference type="NCBI Taxonomy" id="861"/>
    <lineage>
        <taxon>Bacteria</taxon>
        <taxon>Fusobacteriati</taxon>
        <taxon>Fusobacteriota</taxon>
        <taxon>Fusobacteriia</taxon>
        <taxon>Fusobacteriales</taxon>
        <taxon>Fusobacteriaceae</taxon>
        <taxon>Fusobacterium</taxon>
    </lineage>
</organism>
<dbReference type="Pfam" id="PF00496">
    <property type="entry name" value="SBP_bac_5"/>
    <property type="match status" value="1"/>
</dbReference>
<feature type="domain" description="Solute-binding protein family 5" evidence="4">
    <location>
        <begin position="82"/>
        <end position="431"/>
    </location>
</feature>
<dbReference type="KEGG" id="ful:C4N20_00750"/>
<dbReference type="GO" id="GO:1904680">
    <property type="term" value="F:peptide transmembrane transporter activity"/>
    <property type="evidence" value="ECO:0007669"/>
    <property type="project" value="TreeGrafter"/>
</dbReference>
<dbReference type="GO" id="GO:0042597">
    <property type="term" value="C:periplasmic space"/>
    <property type="evidence" value="ECO:0007669"/>
    <property type="project" value="UniProtKB-ARBA"/>
</dbReference>
<dbReference type="Proteomes" id="UP000249008">
    <property type="component" value="Chromosome 1"/>
</dbReference>
<dbReference type="Gene3D" id="3.10.105.10">
    <property type="entry name" value="Dipeptide-binding Protein, Domain 3"/>
    <property type="match status" value="1"/>
</dbReference>
<dbReference type="SUPFAM" id="SSF53850">
    <property type="entry name" value="Periplasmic binding protein-like II"/>
    <property type="match status" value="1"/>
</dbReference>
<evidence type="ECO:0000256" key="1">
    <source>
        <dbReference type="ARBA" id="ARBA00005695"/>
    </source>
</evidence>
<keyword evidence="2" id="KW-0813">Transport</keyword>
<name>A0AAX2JBI9_9FUSO</name>
<dbReference type="AlphaFoldDB" id="A0AAX2JBI9"/>
<dbReference type="GeneID" id="78453317"/>
<dbReference type="PANTHER" id="PTHR30290:SF9">
    <property type="entry name" value="OLIGOPEPTIDE-BINDING PROTEIN APPA"/>
    <property type="match status" value="1"/>
</dbReference>
<accession>A0AAX2JBI9</accession>
<dbReference type="InterPro" id="IPR023765">
    <property type="entry name" value="SBP_5_CS"/>
</dbReference>
<evidence type="ECO:0000256" key="2">
    <source>
        <dbReference type="ARBA" id="ARBA00022448"/>
    </source>
</evidence>
<dbReference type="Gene3D" id="3.90.76.10">
    <property type="entry name" value="Dipeptide-binding Protein, Domain 1"/>
    <property type="match status" value="1"/>
</dbReference>
<comment type="similarity">
    <text evidence="1">Belongs to the bacterial solute-binding protein 5 family.</text>
</comment>
<gene>
    <name evidence="5" type="primary">gsiB_7</name>
    <name evidence="5" type="ORF">NCTC12112_02022</name>
</gene>
<dbReference type="RefSeq" id="WP_005981898.1">
    <property type="nucleotide sequence ID" value="NZ_CABKNW010000005.1"/>
</dbReference>
<dbReference type="InterPro" id="IPR000914">
    <property type="entry name" value="SBP_5_dom"/>
</dbReference>
<proteinExistence type="inferred from homology"/>
<dbReference type="InterPro" id="IPR039424">
    <property type="entry name" value="SBP_5"/>
</dbReference>
<dbReference type="GO" id="GO:0015833">
    <property type="term" value="P:peptide transport"/>
    <property type="evidence" value="ECO:0007669"/>
    <property type="project" value="TreeGrafter"/>
</dbReference>
<dbReference type="PIRSF" id="PIRSF002741">
    <property type="entry name" value="MppA"/>
    <property type="match status" value="1"/>
</dbReference>